<protein>
    <submittedName>
        <fullName evidence="2">Uncharacterized protein</fullName>
    </submittedName>
</protein>
<name>A0A0C3EL02_PILCF</name>
<evidence type="ECO:0000256" key="1">
    <source>
        <dbReference type="SAM" id="MobiDB-lite"/>
    </source>
</evidence>
<dbReference type="EMBL" id="KN833087">
    <property type="protein sequence ID" value="KIM73280.1"/>
    <property type="molecule type" value="Genomic_DNA"/>
</dbReference>
<reference evidence="2 3" key="1">
    <citation type="submission" date="2014-04" db="EMBL/GenBank/DDBJ databases">
        <authorList>
            <consortium name="DOE Joint Genome Institute"/>
            <person name="Kuo A."/>
            <person name="Tarkka M."/>
            <person name="Buscot F."/>
            <person name="Kohler A."/>
            <person name="Nagy L.G."/>
            <person name="Floudas D."/>
            <person name="Copeland A."/>
            <person name="Barry K.W."/>
            <person name="Cichocki N."/>
            <person name="Veneault-Fourrey C."/>
            <person name="LaButti K."/>
            <person name="Lindquist E.A."/>
            <person name="Lipzen A."/>
            <person name="Lundell T."/>
            <person name="Morin E."/>
            <person name="Murat C."/>
            <person name="Sun H."/>
            <person name="Tunlid A."/>
            <person name="Henrissat B."/>
            <person name="Grigoriev I.V."/>
            <person name="Hibbett D.S."/>
            <person name="Martin F."/>
            <person name="Nordberg H.P."/>
            <person name="Cantor M.N."/>
            <person name="Hua S.X."/>
        </authorList>
    </citation>
    <scope>NUCLEOTIDE SEQUENCE [LARGE SCALE GENOMIC DNA]</scope>
    <source>
        <strain evidence="2 3">F 1598</strain>
    </source>
</reference>
<keyword evidence="3" id="KW-1185">Reference proteome</keyword>
<dbReference type="AlphaFoldDB" id="A0A0C3EL02"/>
<accession>A0A0C3EL02</accession>
<dbReference type="HOGENOM" id="CLU_1098850_0_0_1"/>
<feature type="compositionally biased region" description="Low complexity" evidence="1">
    <location>
        <begin position="11"/>
        <end position="21"/>
    </location>
</feature>
<organism evidence="2 3">
    <name type="scientific">Piloderma croceum (strain F 1598)</name>
    <dbReference type="NCBI Taxonomy" id="765440"/>
    <lineage>
        <taxon>Eukaryota</taxon>
        <taxon>Fungi</taxon>
        <taxon>Dikarya</taxon>
        <taxon>Basidiomycota</taxon>
        <taxon>Agaricomycotina</taxon>
        <taxon>Agaricomycetes</taxon>
        <taxon>Agaricomycetidae</taxon>
        <taxon>Atheliales</taxon>
        <taxon>Atheliaceae</taxon>
        <taxon>Piloderma</taxon>
    </lineage>
</organism>
<feature type="region of interest" description="Disordered" evidence="1">
    <location>
        <begin position="1"/>
        <end position="64"/>
    </location>
</feature>
<reference evidence="3" key="2">
    <citation type="submission" date="2015-01" db="EMBL/GenBank/DDBJ databases">
        <title>Evolutionary Origins and Diversification of the Mycorrhizal Mutualists.</title>
        <authorList>
            <consortium name="DOE Joint Genome Institute"/>
            <consortium name="Mycorrhizal Genomics Consortium"/>
            <person name="Kohler A."/>
            <person name="Kuo A."/>
            <person name="Nagy L.G."/>
            <person name="Floudas D."/>
            <person name="Copeland A."/>
            <person name="Barry K.W."/>
            <person name="Cichocki N."/>
            <person name="Veneault-Fourrey C."/>
            <person name="LaButti K."/>
            <person name="Lindquist E.A."/>
            <person name="Lipzen A."/>
            <person name="Lundell T."/>
            <person name="Morin E."/>
            <person name="Murat C."/>
            <person name="Riley R."/>
            <person name="Ohm R."/>
            <person name="Sun H."/>
            <person name="Tunlid A."/>
            <person name="Henrissat B."/>
            <person name="Grigoriev I.V."/>
            <person name="Hibbett D.S."/>
            <person name="Martin F."/>
        </authorList>
    </citation>
    <scope>NUCLEOTIDE SEQUENCE [LARGE SCALE GENOMIC DNA]</scope>
    <source>
        <strain evidence="3">F 1598</strain>
    </source>
</reference>
<evidence type="ECO:0000313" key="3">
    <source>
        <dbReference type="Proteomes" id="UP000054166"/>
    </source>
</evidence>
<sequence>MEILSRERILSPTRRSTHIPSSPSPPPPQTTHFPGTRQVAHLPTRSKTNSKTTAAKDRAPSSDFDYDFGMDDMVMDDAALEELDLIEVKASGSNFKSSSTNSNISVPGSSVLEVGSASALGSGPGSGAPSTFISTPPPIQREPTRDADSDIIVIDSDEEEDKENVPVPTRHVRRRTQQSMTQARGQPRARLDVDVDVDVDDDDVIDISTFLCPATKSLERSHPNAYVLLLRLYPFITLRRTVTSVLIYSHPAD</sequence>
<evidence type="ECO:0000313" key="2">
    <source>
        <dbReference type="EMBL" id="KIM73280.1"/>
    </source>
</evidence>
<dbReference type="Proteomes" id="UP000054166">
    <property type="component" value="Unassembled WGS sequence"/>
</dbReference>
<dbReference type="InParanoid" id="A0A0C3EL02"/>
<feature type="region of interest" description="Disordered" evidence="1">
    <location>
        <begin position="117"/>
        <end position="189"/>
    </location>
</feature>
<gene>
    <name evidence="2" type="ORF">PILCRDRAFT_731182</name>
</gene>
<proteinExistence type="predicted"/>